<reference evidence="2" key="2">
    <citation type="submission" date="2025-08" db="UniProtKB">
        <authorList>
            <consortium name="RefSeq"/>
        </authorList>
    </citation>
    <scope>IDENTIFICATION</scope>
</reference>
<dbReference type="STRING" id="4097.A0A1S3YRD0"/>
<dbReference type="OMA" id="CHSANCK"/>
<dbReference type="KEGG" id="nta:107778821"/>
<dbReference type="SMR" id="A0A1S3YRD0"/>
<dbReference type="OrthoDB" id="10252740at2759"/>
<dbReference type="Pfam" id="PF16487">
    <property type="entry name" value="ArgoMid"/>
    <property type="match status" value="1"/>
</dbReference>
<keyword evidence="1" id="KW-1185">Reference proteome</keyword>
<organism evidence="1 2">
    <name type="scientific">Nicotiana tabacum</name>
    <name type="common">Common tobacco</name>
    <dbReference type="NCBI Taxonomy" id="4097"/>
    <lineage>
        <taxon>Eukaryota</taxon>
        <taxon>Viridiplantae</taxon>
        <taxon>Streptophyta</taxon>
        <taxon>Embryophyta</taxon>
        <taxon>Tracheophyta</taxon>
        <taxon>Spermatophyta</taxon>
        <taxon>Magnoliopsida</taxon>
        <taxon>eudicotyledons</taxon>
        <taxon>Gunneridae</taxon>
        <taxon>Pentapetalae</taxon>
        <taxon>asterids</taxon>
        <taxon>lamiids</taxon>
        <taxon>Solanales</taxon>
        <taxon>Solanaceae</taxon>
        <taxon>Nicotianoideae</taxon>
        <taxon>Nicotianeae</taxon>
        <taxon>Nicotiana</taxon>
    </lineage>
</organism>
<dbReference type="InterPro" id="IPR003165">
    <property type="entry name" value="Piwi"/>
</dbReference>
<dbReference type="GO" id="GO:0031047">
    <property type="term" value="P:regulatory ncRNA-mediated gene silencing"/>
    <property type="evidence" value="ECO:0000318"/>
    <property type="project" value="GO_Central"/>
</dbReference>
<dbReference type="InterPro" id="IPR036397">
    <property type="entry name" value="RNaseH_sf"/>
</dbReference>
<dbReference type="Gene3D" id="3.30.420.10">
    <property type="entry name" value="Ribonuclease H-like superfamily/Ribonuclease H"/>
    <property type="match status" value="1"/>
</dbReference>
<reference evidence="1" key="1">
    <citation type="journal article" date="2014" name="Nat. Commun.">
        <title>The tobacco genome sequence and its comparison with those of tomato and potato.</title>
        <authorList>
            <person name="Sierro N."/>
            <person name="Battey J.N."/>
            <person name="Ouadi S."/>
            <person name="Bakaher N."/>
            <person name="Bovet L."/>
            <person name="Willig A."/>
            <person name="Goepfert S."/>
            <person name="Peitsch M.C."/>
            <person name="Ivanov N.V."/>
        </authorList>
    </citation>
    <scope>NUCLEOTIDE SEQUENCE [LARGE SCALE GENOMIC DNA]</scope>
</reference>
<dbReference type="Pfam" id="PF02171">
    <property type="entry name" value="Piwi"/>
    <property type="match status" value="1"/>
</dbReference>
<dbReference type="RefSeq" id="XP_016454617.1">
    <property type="nucleotide sequence ID" value="XM_016599131.1"/>
</dbReference>
<dbReference type="GO" id="GO:0005634">
    <property type="term" value="C:nucleus"/>
    <property type="evidence" value="ECO:0000318"/>
    <property type="project" value="GO_Central"/>
</dbReference>
<dbReference type="AlphaFoldDB" id="A0A1S3YRD0"/>
<dbReference type="InterPro" id="IPR045246">
    <property type="entry name" value="Piwi_ago-like"/>
</dbReference>
<dbReference type="Proteomes" id="UP000790787">
    <property type="component" value="Chromosome 12"/>
</dbReference>
<dbReference type="SMART" id="SM00950">
    <property type="entry name" value="Piwi"/>
    <property type="match status" value="1"/>
</dbReference>
<dbReference type="GO" id="GO:0003723">
    <property type="term" value="F:RNA binding"/>
    <property type="evidence" value="ECO:0000318"/>
    <property type="project" value="GO_Central"/>
</dbReference>
<protein>
    <submittedName>
        <fullName evidence="2">Protein argonaute 5-like</fullName>
    </submittedName>
</protein>
<dbReference type="GO" id="GO:0004521">
    <property type="term" value="F:RNA endonuclease activity"/>
    <property type="evidence" value="ECO:0000318"/>
    <property type="project" value="GO_Central"/>
</dbReference>
<accession>A0A1S3YRD0</accession>
<dbReference type="CDD" id="cd04657">
    <property type="entry name" value="Piwi_ago-like"/>
    <property type="match status" value="1"/>
</dbReference>
<proteinExistence type="predicted"/>
<evidence type="ECO:0000313" key="2">
    <source>
        <dbReference type="RefSeq" id="XP_016454617.1"/>
    </source>
</evidence>
<dbReference type="PROSITE" id="PS50822">
    <property type="entry name" value="PIWI"/>
    <property type="match status" value="1"/>
</dbReference>
<dbReference type="PaxDb" id="4097-A0A1S3YRD0"/>
<dbReference type="GO" id="GO:0005737">
    <property type="term" value="C:cytoplasm"/>
    <property type="evidence" value="ECO:0000318"/>
    <property type="project" value="GO_Central"/>
</dbReference>
<dbReference type="InterPro" id="IPR032473">
    <property type="entry name" value="Argonaute_Mid_dom"/>
</dbReference>
<dbReference type="PANTHER" id="PTHR22891">
    <property type="entry name" value="EUKARYOTIC TRANSLATION INITIATION FACTOR 2C"/>
    <property type="match status" value="1"/>
</dbReference>
<evidence type="ECO:0000313" key="1">
    <source>
        <dbReference type="Proteomes" id="UP000790787"/>
    </source>
</evidence>
<name>A0A1S3YRD0_TOBAC</name>
<gene>
    <name evidence="2" type="primary">LOC107778821</name>
</gene>
<dbReference type="InterPro" id="IPR012337">
    <property type="entry name" value="RNaseH-like_sf"/>
</dbReference>
<dbReference type="GeneID" id="107778821"/>
<dbReference type="SUPFAM" id="SSF53098">
    <property type="entry name" value="Ribonuclease H-like"/>
    <property type="match status" value="1"/>
</dbReference>
<dbReference type="Gene3D" id="3.40.50.2300">
    <property type="match status" value="1"/>
</dbReference>
<sequence>MLVLGIYGFIETLAHGILTSSLFLVLQLKYNLESGKQIQVLPEDGHWNMIDKKMINGGSVTSWTCVSFSRTKLSSQPEEFCKSLIRMCRCLGMKFNNDPLVPIRSADAGQIEETLVGIVEESGKTPLQLLIVILPKDSGYYGEIKTICETRLGLVSQCCQSKKAFSKDTEFIERYLEYLALKINVKVGGRNFVLQHAILALTAVPTIVFGSDVSHPSPGDVCSPSIAAMVASMDWPELTKYRSVVSAQSSRQEIIMDLYKEDTNDGKTVGAGMIRELLLAFKESTGICPQRIIFYRDGVGESQFSEVLEKEVAAIRMACKSLGETYKPRLTFVVVQKRHQTRLFPADEKLIPKSGNILPGTVVDTKICHPMEFDFYLCSHGSMEGTSHPAHYHVLCDDNGFDAETIQDLTYHLCYRDARCTSSLAIVAPAYYAHLAAGRARYYVDKAGIMSLPKIKKQSEIMYYC</sequence>